<feature type="region of interest" description="Disordered" evidence="1">
    <location>
        <begin position="164"/>
        <end position="195"/>
    </location>
</feature>
<dbReference type="Proteomes" id="UP001391051">
    <property type="component" value="Unassembled WGS sequence"/>
</dbReference>
<feature type="region of interest" description="Disordered" evidence="1">
    <location>
        <begin position="508"/>
        <end position="531"/>
    </location>
</feature>
<comment type="caution">
    <text evidence="2">The sequence shown here is derived from an EMBL/GenBank/DDBJ whole genome shotgun (WGS) entry which is preliminary data.</text>
</comment>
<reference evidence="2 3" key="1">
    <citation type="submission" date="2023-01" db="EMBL/GenBank/DDBJ databases">
        <title>Analysis of 21 Apiospora genomes using comparative genomics revels a genus with tremendous synthesis potential of carbohydrate active enzymes and secondary metabolites.</title>
        <authorList>
            <person name="Sorensen T."/>
        </authorList>
    </citation>
    <scope>NUCLEOTIDE SEQUENCE [LARGE SCALE GENOMIC DNA]</scope>
    <source>
        <strain evidence="2 3">CBS 24483</strain>
    </source>
</reference>
<evidence type="ECO:0000313" key="3">
    <source>
        <dbReference type="Proteomes" id="UP001391051"/>
    </source>
</evidence>
<feature type="compositionally biased region" description="Low complexity" evidence="1">
    <location>
        <begin position="179"/>
        <end position="190"/>
    </location>
</feature>
<feature type="region of interest" description="Disordered" evidence="1">
    <location>
        <begin position="545"/>
        <end position="575"/>
    </location>
</feature>
<feature type="compositionally biased region" description="Pro residues" evidence="1">
    <location>
        <begin position="566"/>
        <end position="575"/>
    </location>
</feature>
<organism evidence="2 3">
    <name type="scientific">Apiospora aurea</name>
    <dbReference type="NCBI Taxonomy" id="335848"/>
    <lineage>
        <taxon>Eukaryota</taxon>
        <taxon>Fungi</taxon>
        <taxon>Dikarya</taxon>
        <taxon>Ascomycota</taxon>
        <taxon>Pezizomycotina</taxon>
        <taxon>Sordariomycetes</taxon>
        <taxon>Xylariomycetidae</taxon>
        <taxon>Amphisphaeriales</taxon>
        <taxon>Apiosporaceae</taxon>
        <taxon>Apiospora</taxon>
    </lineage>
</organism>
<dbReference type="GeneID" id="92070307"/>
<keyword evidence="3" id="KW-1185">Reference proteome</keyword>
<sequence>MGNALYPRFLPVLDRRTASEQYTALRDDAQARLERYQADERRRQLRVRRDALISRFEATRRTPGFRYARRVARLHREVLDYFEFRHRFRYLKTMRGVRPNAGGGGASLFAEIEGNPDRGGVERRRVVVKFGDDLERMYDERFWLSALAKLEHVVNVVHLDDDELRQNENYPEPEDSEGSEAVGGAAAGEGLEYEENEENVVIYDEEAEEEENLLLHDQTEEENAVEPALDEEKPPDSLWSSIVNHPFWRLEPIVLDQDDVPTPEIPSRPTLVLEYMESGDLHQFRKRMKAAGVTPPDRLLWRVLLCLLRACAGMAYFDLLPEGREEVIPARGPGTLTHGSLDLSQLLIGQLTPDDIDHDIMPILKMCGFGETENKPTQGRGIRENQIAMGRIIQTLAVPSSEAADQQADGMMPLGNGVVSISADHRIVSYVHGDFMNAPHVGNGLKQFVSILMAVRTEHMWTLAQLLQYAIDRTRWAPEESFYRGVVPPTETNEAIVQFVQDYMFNASTNPPPFGTTDGADGTSSSEPGPLSRILGSTFGGLFGTGRNRGPNDVDLSLPIPDLREQPPPPGFVPPDPYREARAALLPIMRANMFWTGQNRRRHEARPTWIPGLITICFTGSPYTRV</sequence>
<dbReference type="RefSeq" id="XP_066706138.1">
    <property type="nucleotide sequence ID" value="XM_066837245.1"/>
</dbReference>
<dbReference type="EMBL" id="JAQQWE010000001">
    <property type="protein sequence ID" value="KAK7966746.1"/>
    <property type="molecule type" value="Genomic_DNA"/>
</dbReference>
<gene>
    <name evidence="2" type="ORF">PG986_001023</name>
</gene>
<protein>
    <recommendedName>
        <fullName evidence="4">Protein kinase domain-containing protein</fullName>
    </recommendedName>
</protein>
<accession>A0ABR1QVM5</accession>
<name>A0ABR1QVM5_9PEZI</name>
<proteinExistence type="predicted"/>
<evidence type="ECO:0008006" key="4">
    <source>
        <dbReference type="Google" id="ProtNLM"/>
    </source>
</evidence>
<evidence type="ECO:0000256" key="1">
    <source>
        <dbReference type="SAM" id="MobiDB-lite"/>
    </source>
</evidence>
<evidence type="ECO:0000313" key="2">
    <source>
        <dbReference type="EMBL" id="KAK7966746.1"/>
    </source>
</evidence>